<dbReference type="PATRIC" id="fig|616990.3.peg.256"/>
<keyword evidence="1" id="KW-0812">Transmembrane</keyword>
<feature type="transmembrane region" description="Helical" evidence="1">
    <location>
        <begin position="438"/>
        <end position="459"/>
    </location>
</feature>
<feature type="transmembrane region" description="Helical" evidence="1">
    <location>
        <begin position="415"/>
        <end position="431"/>
    </location>
</feature>
<dbReference type="EMBL" id="JQCA01000094">
    <property type="protein sequence ID" value="KRO03442.1"/>
    <property type="molecule type" value="Genomic_DNA"/>
</dbReference>
<keyword evidence="1" id="KW-0472">Membrane</keyword>
<protein>
    <submittedName>
        <fullName evidence="2">Glycosyltransferase</fullName>
    </submittedName>
</protein>
<organism evidence="2 3">
    <name type="scientific">Levilactobacillus paucivorans</name>
    <dbReference type="NCBI Taxonomy" id="616990"/>
    <lineage>
        <taxon>Bacteria</taxon>
        <taxon>Bacillati</taxon>
        <taxon>Bacillota</taxon>
        <taxon>Bacilli</taxon>
        <taxon>Lactobacillales</taxon>
        <taxon>Lactobacillaceae</taxon>
        <taxon>Levilactobacillus</taxon>
    </lineage>
</organism>
<feature type="transmembrane region" description="Helical" evidence="1">
    <location>
        <begin position="17"/>
        <end position="39"/>
    </location>
</feature>
<feature type="transmembrane region" description="Helical" evidence="1">
    <location>
        <begin position="114"/>
        <end position="132"/>
    </location>
</feature>
<comment type="caution">
    <text evidence="2">The sequence shown here is derived from an EMBL/GenBank/DDBJ whole genome shotgun (WGS) entry which is preliminary data.</text>
</comment>
<proteinExistence type="predicted"/>
<dbReference type="Proteomes" id="UP000051906">
    <property type="component" value="Unassembled WGS sequence"/>
</dbReference>
<keyword evidence="2" id="KW-0808">Transferase</keyword>
<dbReference type="Pfam" id="PF09586">
    <property type="entry name" value="YfhO"/>
    <property type="match status" value="2"/>
</dbReference>
<dbReference type="AlphaFoldDB" id="A0A0R2LV99"/>
<feature type="transmembrane region" description="Helical" evidence="1">
    <location>
        <begin position="152"/>
        <end position="180"/>
    </location>
</feature>
<feature type="transmembrane region" description="Helical" evidence="1">
    <location>
        <begin position="274"/>
        <end position="294"/>
    </location>
</feature>
<dbReference type="STRING" id="616990.IV54_GL000234"/>
<feature type="transmembrane region" description="Helical" evidence="1">
    <location>
        <begin position="359"/>
        <end position="379"/>
    </location>
</feature>
<feature type="transmembrane region" description="Helical" evidence="1">
    <location>
        <begin position="1008"/>
        <end position="1027"/>
    </location>
</feature>
<evidence type="ECO:0000313" key="2">
    <source>
        <dbReference type="EMBL" id="KRO03442.1"/>
    </source>
</evidence>
<feature type="transmembrane region" description="Helical" evidence="1">
    <location>
        <begin position="300"/>
        <end position="321"/>
    </location>
</feature>
<name>A0A0R2LV99_9LACO</name>
<gene>
    <name evidence="2" type="ORF">IV54_GL000234</name>
</gene>
<feature type="transmembrane region" description="Helical" evidence="1">
    <location>
        <begin position="388"/>
        <end position="409"/>
    </location>
</feature>
<dbReference type="PANTHER" id="PTHR38454">
    <property type="entry name" value="INTEGRAL MEMBRANE PROTEIN-RELATED"/>
    <property type="match status" value="1"/>
</dbReference>
<feature type="transmembrane region" description="Helical" evidence="1">
    <location>
        <begin position="89"/>
        <end position="107"/>
    </location>
</feature>
<keyword evidence="3" id="KW-1185">Reference proteome</keyword>
<reference evidence="2 3" key="1">
    <citation type="journal article" date="2015" name="Genome Announc.">
        <title>Expanding the biotechnology potential of lactobacilli through comparative genomics of 213 strains and associated genera.</title>
        <authorList>
            <person name="Sun Z."/>
            <person name="Harris H.M."/>
            <person name="McCann A."/>
            <person name="Guo C."/>
            <person name="Argimon S."/>
            <person name="Zhang W."/>
            <person name="Yang X."/>
            <person name="Jeffery I.B."/>
            <person name="Cooney J.C."/>
            <person name="Kagawa T.F."/>
            <person name="Liu W."/>
            <person name="Song Y."/>
            <person name="Salvetti E."/>
            <person name="Wrobel A."/>
            <person name="Rasinkangas P."/>
            <person name="Parkhill J."/>
            <person name="Rea M.C."/>
            <person name="O'Sullivan O."/>
            <person name="Ritari J."/>
            <person name="Douillard F.P."/>
            <person name="Paul Ross R."/>
            <person name="Yang R."/>
            <person name="Briner A.E."/>
            <person name="Felis G.E."/>
            <person name="de Vos W.M."/>
            <person name="Barrangou R."/>
            <person name="Klaenhammer T.R."/>
            <person name="Caufield P.W."/>
            <person name="Cui Y."/>
            <person name="Zhang H."/>
            <person name="O'Toole P.W."/>
        </authorList>
    </citation>
    <scope>NUCLEOTIDE SEQUENCE [LARGE SCALE GENOMIC DNA]</scope>
    <source>
        <strain evidence="2 3">DSM 22467</strain>
    </source>
</reference>
<dbReference type="InterPro" id="IPR018580">
    <property type="entry name" value="Uncharacterised_YfhO"/>
</dbReference>
<dbReference type="PANTHER" id="PTHR38454:SF1">
    <property type="entry name" value="INTEGRAL MEMBRANE PROTEIN"/>
    <property type="match status" value="1"/>
</dbReference>
<feature type="transmembrane region" description="Helical" evidence="1">
    <location>
        <begin position="328"/>
        <end position="353"/>
    </location>
</feature>
<feature type="transmembrane region" description="Helical" evidence="1">
    <location>
        <begin position="240"/>
        <end position="262"/>
    </location>
</feature>
<sequence>MSIGGNKMKIARHRWPLWLLYTIAFAIIAAASFGVLAMANRTLIWNMDGVNQHYPLMRTFHQILYRQGLGGVAGWSWTFGLGADKLTTLAYYVLGDPFAYVLALLPLRLMEAGYGVLVVVRLYAAGLAFLAFSRCYAFTPGSRLLGTLTYTFTGYSLMIGVHHPFFILPMLWFPLLLLGIERVFAGKGWRWLGLFTGIAVLSNFYFAYILGLGSLCYAVIRYFSLRSQGRLALKIRTLCWQLMVAAITGLLVAGVLLVPAGVMMLQSTRTLSTFANGLWVYPASYYLTLGNAVLTTGNVLNYWAILGMSGLTFLGCGYTLWHWRQYRYLALTLGLIVVGLLFPAVAAFFNVMSTPSNRWLLLATIPFNLATMVLGDHLFRLTKGDRRFLVGLAAALILVVYASNGFVFSNPRRNLITYGLFLALVVVVVGGRQWSRRWALGLLGTLVGLNLISNAWGYYDPDAGVQATQQLRNQDATRYITAYFDGAQQGLSQTPFSRVNTAPNFNLQRTVGNNMTMAHDLHGVMSYFSVQNGHLGQFSQDVKNAEYAMNSPLGQLDGRTTLNQLLGVKTLFARDDQVQNGAALPYGYHASKRIYPEESVYGLSNGTGTRRLTTSLNFPLIYTQSQVLTQQQWRRLSAVDRERSLTQAAVVPGKQTKVAKASYHSPARTLDYTVMANTIPVLDSPNKVIQYRLKQAEVGQKKTLNDKQLATFGQTLKAPKLTLDQNGLMSHQDEQTYGPIVQIKQNQAALQRVLKANQRIVLRNAQANATGLHQVTSDVQGQPIQYTLTIQRPKQAEGTELYLAFDGISATRQSTRQQLKQQENSSILGNTPLSALTKLDSWRETVRTPDLGDYWVTAKTRNGRNSFSQFGIDNLSDYEPKHNVLLNLGYSKQRRETVDVTFSATRQIDFKKVKLIAMPYGKSYDRQVHAVQYRGIRAATVRDNRVTGTVDNTQSSWLTTSIPYSTGWRLRVDGKTVKTQVVNDGFVGAPLKSGEHHIELTYRTPGLAVGWILTILGSISLASGLVIQGWRRYRGNKG</sequence>
<dbReference type="GO" id="GO:0016740">
    <property type="term" value="F:transferase activity"/>
    <property type="evidence" value="ECO:0007669"/>
    <property type="project" value="UniProtKB-KW"/>
</dbReference>
<accession>A0A0R2LV99</accession>
<evidence type="ECO:0000256" key="1">
    <source>
        <dbReference type="SAM" id="Phobius"/>
    </source>
</evidence>
<evidence type="ECO:0000313" key="3">
    <source>
        <dbReference type="Proteomes" id="UP000051906"/>
    </source>
</evidence>
<feature type="transmembrane region" description="Helical" evidence="1">
    <location>
        <begin position="192"/>
        <end position="220"/>
    </location>
</feature>
<keyword evidence="1" id="KW-1133">Transmembrane helix</keyword>